<reference evidence="1" key="1">
    <citation type="submission" date="2023-02" db="EMBL/GenBank/DDBJ databases">
        <title>Description of Roseinatronobacter alkalisoli sp. nov., an alkaliphilic bacerium isolated from soda soil.</title>
        <authorList>
            <person name="Wei W."/>
        </authorList>
    </citation>
    <scope>NUCLEOTIDE SEQUENCE</scope>
    <source>
        <strain evidence="1">HJB301</strain>
    </source>
</reference>
<comment type="caution">
    <text evidence="1">The sequence shown here is derived from an EMBL/GenBank/DDBJ whole genome shotgun (WGS) entry which is preliminary data.</text>
</comment>
<sequence length="74" mass="7853">MAVGSAPCFLSGISEERHRDISVTAMMANAPEEAERMEKGLQEIQSAFYVDSVAAKMGSFVDIDAPFAAPATAE</sequence>
<proteinExistence type="predicted"/>
<accession>A0ABT5T8W4</accession>
<gene>
    <name evidence="1" type="ORF">PUT78_10635</name>
</gene>
<evidence type="ECO:0000313" key="2">
    <source>
        <dbReference type="Proteomes" id="UP001431784"/>
    </source>
</evidence>
<keyword evidence="2" id="KW-1185">Reference proteome</keyword>
<name>A0ABT5T8W4_9RHOB</name>
<organism evidence="1 2">
    <name type="scientific">Roseinatronobacter alkalisoli</name>
    <dbReference type="NCBI Taxonomy" id="3028235"/>
    <lineage>
        <taxon>Bacteria</taxon>
        <taxon>Pseudomonadati</taxon>
        <taxon>Pseudomonadota</taxon>
        <taxon>Alphaproteobacteria</taxon>
        <taxon>Rhodobacterales</taxon>
        <taxon>Paracoccaceae</taxon>
        <taxon>Roseinatronobacter</taxon>
    </lineage>
</organism>
<protein>
    <submittedName>
        <fullName evidence="1">Uncharacterized protein</fullName>
    </submittedName>
</protein>
<dbReference type="EMBL" id="JAQZSM010000008">
    <property type="protein sequence ID" value="MDD7971560.1"/>
    <property type="molecule type" value="Genomic_DNA"/>
</dbReference>
<dbReference type="Proteomes" id="UP001431784">
    <property type="component" value="Unassembled WGS sequence"/>
</dbReference>
<dbReference type="RefSeq" id="WP_274352242.1">
    <property type="nucleotide sequence ID" value="NZ_JAQZSM010000008.1"/>
</dbReference>
<evidence type="ECO:0000313" key="1">
    <source>
        <dbReference type="EMBL" id="MDD7971560.1"/>
    </source>
</evidence>